<evidence type="ECO:0000313" key="11">
    <source>
        <dbReference type="EMBL" id="OCR90582.1"/>
    </source>
</evidence>
<dbReference type="Pfam" id="PF22692">
    <property type="entry name" value="LlgE_F_G_D1"/>
    <property type="match status" value="1"/>
</dbReference>
<dbReference type="NCBIfam" id="TIGR02489">
    <property type="entry name" value="flgE_epsilon"/>
    <property type="match status" value="1"/>
</dbReference>
<dbReference type="InterPro" id="IPR010810">
    <property type="entry name" value="Flagellin_hook_IN_motif"/>
</dbReference>
<feature type="domain" description="Flagellar basal-body/hook protein C-terminal" evidence="8">
    <location>
        <begin position="870"/>
        <end position="912"/>
    </location>
</feature>
<dbReference type="Gene3D" id="2.60.98.20">
    <property type="entry name" value="Flagellar hook protein FlgE"/>
    <property type="match status" value="1"/>
</dbReference>
<dbReference type="AlphaFoldDB" id="A0AAX0HAS2"/>
<evidence type="ECO:0000259" key="9">
    <source>
        <dbReference type="Pfam" id="PF07559"/>
    </source>
</evidence>
<gene>
    <name evidence="11" type="ORF">CFT12S02225_05995</name>
</gene>
<feature type="domain" description="Flagellar hook protein FlgE/F/G-like D1" evidence="10">
    <location>
        <begin position="95"/>
        <end position="161"/>
    </location>
</feature>
<evidence type="ECO:0000259" key="7">
    <source>
        <dbReference type="Pfam" id="PF00460"/>
    </source>
</evidence>
<protein>
    <recommendedName>
        <fullName evidence="3 5">Flagellar hook protein FlgE</fullName>
    </recommendedName>
</protein>
<dbReference type="RefSeq" id="WP_065841055.1">
    <property type="nucleotide sequence ID" value="NZ_LFLK01000005.1"/>
</dbReference>
<dbReference type="Pfam" id="PF07196">
    <property type="entry name" value="Flagellin_IN"/>
    <property type="match status" value="1"/>
</dbReference>
<dbReference type="GO" id="GO:0044781">
    <property type="term" value="P:bacterial-type flagellum organization"/>
    <property type="evidence" value="ECO:0007669"/>
    <property type="project" value="InterPro"/>
</dbReference>
<comment type="caution">
    <text evidence="11">The sequence shown here is derived from an EMBL/GenBank/DDBJ whole genome shotgun (WGS) entry which is preliminary data.</text>
</comment>
<dbReference type="GO" id="GO:0071978">
    <property type="term" value="P:bacterial-type flagellum-dependent swarming motility"/>
    <property type="evidence" value="ECO:0007669"/>
    <property type="project" value="TreeGrafter"/>
</dbReference>
<keyword evidence="11" id="KW-0969">Cilium</keyword>
<dbReference type="SUPFAM" id="SSF117143">
    <property type="entry name" value="Flagellar hook protein flgE"/>
    <property type="match status" value="2"/>
</dbReference>
<feature type="domain" description="Flagellar basal body rod protein N-terminal" evidence="7">
    <location>
        <begin position="8"/>
        <end position="35"/>
    </location>
</feature>
<dbReference type="InterPro" id="IPR001444">
    <property type="entry name" value="Flag_bb_rod_N"/>
</dbReference>
<accession>A0AAX0HAS2</accession>
<keyword evidence="4 6" id="KW-0975">Bacterial flagellum</keyword>
<dbReference type="Proteomes" id="UP000093100">
    <property type="component" value="Unassembled WGS sequence"/>
</dbReference>
<comment type="similarity">
    <text evidence="2 6">Belongs to the flagella basal body rod proteins family.</text>
</comment>
<evidence type="ECO:0000256" key="2">
    <source>
        <dbReference type="ARBA" id="ARBA00009677"/>
    </source>
</evidence>
<evidence type="ECO:0000259" key="10">
    <source>
        <dbReference type="Pfam" id="PF22692"/>
    </source>
</evidence>
<dbReference type="InterPro" id="IPR011491">
    <property type="entry name" value="FlgE_D2"/>
</dbReference>
<dbReference type="InterPro" id="IPR010930">
    <property type="entry name" value="Flg_bb/hook_C_dom"/>
</dbReference>
<evidence type="ECO:0000256" key="5">
    <source>
        <dbReference type="NCBIfam" id="TIGR02489"/>
    </source>
</evidence>
<evidence type="ECO:0000256" key="4">
    <source>
        <dbReference type="ARBA" id="ARBA00023143"/>
    </source>
</evidence>
<dbReference type="PANTHER" id="PTHR30435">
    <property type="entry name" value="FLAGELLAR PROTEIN"/>
    <property type="match status" value="1"/>
</dbReference>
<reference evidence="11 12" key="1">
    <citation type="journal article" date="2016" name="Genome Biol. Evol.">
        <title>Comparative Genomics of Campylobacter fetus from Reptiles and Mammals Reveals Divergent Evolution in Host-Associated Lineages.</title>
        <authorList>
            <person name="Gilbert M.J."/>
            <person name="Miller W.G."/>
            <person name="Yee E."/>
            <person name="Zomer A.L."/>
            <person name="van der Graaf-van Bloois L."/>
            <person name="Fitzgerald C."/>
            <person name="Forbes K.J."/>
            <person name="Meric G."/>
            <person name="Sheppard S.K."/>
            <person name="Wagenaar J.A."/>
            <person name="Duim B."/>
        </authorList>
    </citation>
    <scope>NUCLEOTIDE SEQUENCE [LARGE SCALE GENOMIC DNA]</scope>
    <source>
        <strain evidence="11 12">12S02225-3</strain>
    </source>
</reference>
<dbReference type="NCBIfam" id="TIGR03506">
    <property type="entry name" value="FlgEFG_subfam"/>
    <property type="match status" value="2"/>
</dbReference>
<dbReference type="Pfam" id="PF06429">
    <property type="entry name" value="Flg_bbr_C"/>
    <property type="match status" value="1"/>
</dbReference>
<dbReference type="InterPro" id="IPR020013">
    <property type="entry name" value="Flagellar_FlgE/F/G"/>
</dbReference>
<dbReference type="InterPro" id="IPR053967">
    <property type="entry name" value="LlgE_F_G-like_D1"/>
</dbReference>
<evidence type="ECO:0000256" key="3">
    <source>
        <dbReference type="ARBA" id="ARBA00019015"/>
    </source>
</evidence>
<evidence type="ECO:0000259" key="8">
    <source>
        <dbReference type="Pfam" id="PF06429"/>
    </source>
</evidence>
<keyword evidence="11" id="KW-0282">Flagellum</keyword>
<name>A0AAX0HAS2_CAMFE</name>
<dbReference type="PANTHER" id="PTHR30435:SF19">
    <property type="entry name" value="FLAGELLAR BASAL-BODY ROD PROTEIN FLGG"/>
    <property type="match status" value="1"/>
</dbReference>
<dbReference type="InterPro" id="IPR037058">
    <property type="entry name" value="Falgellar_hook_FlgE_sf"/>
</dbReference>
<sequence>MMRALWAGVTGLQAHQIAMDVEGDNIANVNTVGFKYSRASFADLFSQTAKVATAPQGDLGGKNSMQIGLGTQINSVTKIFKQGSVQTTDKNTDLAIQGDGFFVVSPDGGKTYKYTRNGDFSRDSLGNFVDKNGYIVQGWLRNEDTGTIDPTGPVKNIQIEPGLSTPARATTEVALIGNLNSGSSIGTKSSPIYSLDSKNGWLDKNGNGLWEDGETKNENDLSKNEYYVDKDKQVKVKETGVDLGVLFNATGDAFNLREGQGMWVSYADAKTTFAGGLAAAPVGGHKLNIAINGIEIPSTSVTTVEDIVNKINTITDKTGVTASLINGNQIQLVNQNNLGNTDTMKNIKITKLGGDTTNITSTNVITAYKYTYTATATGGNHSYNDSTARKVHTTEDLRKAMQTDAREYVNYQGENVSQAANAAISVARAVSNAAAGPAPVTPATLAAAAAAAAAAELAAITGAGGTADNPVSAARIDAATAVNAAITAAAGAAGATVDSVLAAAKAAISNDKLAEYSALDWGAALDADAAAGIQLPADDPDGKYSNASLKDRNRNDGVEITVNEKGQFVIKNPQGDAAYGQNDSHLTVDAAGNVTTTADSPLATTNPDGTVNIPVNNDTFTNDYNMHLAITGLSDPNTNINENTKFTDVFSSLGGGLSTGTGEKTSSNIVMSSHAATTEIYDSLGSKHEIKMEFRKISYSPENGTEWSMLIQVPEPGKINTETGEVSNVIAGTVRFKSDGSLLGYSPSNLTFTANNGSAPGQNIEINFGKIGDYNGLRSNDNTSTTDNIVQDGYTAGTLNELRVDESGTIIGAFTNGRSFGLAQVALAKFTNNEGLESDGGNVFVQTANSGDPVIGAAQTAGRGKINASSLEMSNVDLSRSLTQLIVVQRGYQANSKTITTGDQMLNTLLQLKQ</sequence>
<dbReference type="InterPro" id="IPR012835">
    <property type="entry name" value="FlgE_epsilon"/>
</dbReference>
<dbReference type="Pfam" id="PF07559">
    <property type="entry name" value="FlgE_D2"/>
    <property type="match status" value="1"/>
</dbReference>
<dbReference type="EMBL" id="LFLK01000005">
    <property type="protein sequence ID" value="OCR90582.1"/>
    <property type="molecule type" value="Genomic_DNA"/>
</dbReference>
<evidence type="ECO:0000313" key="12">
    <source>
        <dbReference type="Proteomes" id="UP000093100"/>
    </source>
</evidence>
<comment type="subcellular location">
    <subcellularLocation>
        <location evidence="1 6">Bacterial flagellum basal body</location>
    </subcellularLocation>
</comment>
<organism evidence="11 12">
    <name type="scientific">Campylobacter fetus subsp. testudinum</name>
    <dbReference type="NCBI Taxonomy" id="1507806"/>
    <lineage>
        <taxon>Bacteria</taxon>
        <taxon>Pseudomonadati</taxon>
        <taxon>Campylobacterota</taxon>
        <taxon>Epsilonproteobacteria</taxon>
        <taxon>Campylobacterales</taxon>
        <taxon>Campylobacteraceae</taxon>
        <taxon>Campylobacter</taxon>
    </lineage>
</organism>
<proteinExistence type="inferred from homology"/>
<dbReference type="GO" id="GO:0009425">
    <property type="term" value="C:bacterial-type flagellum basal body"/>
    <property type="evidence" value="ECO:0007669"/>
    <property type="project" value="UniProtKB-SubCell"/>
</dbReference>
<dbReference type="Pfam" id="PF00460">
    <property type="entry name" value="Flg_bb_rod"/>
    <property type="match status" value="1"/>
</dbReference>
<dbReference type="InterPro" id="IPR037925">
    <property type="entry name" value="FlgE/F/G-like"/>
</dbReference>
<evidence type="ECO:0000256" key="6">
    <source>
        <dbReference type="RuleBase" id="RU362116"/>
    </source>
</evidence>
<evidence type="ECO:0000256" key="1">
    <source>
        <dbReference type="ARBA" id="ARBA00004117"/>
    </source>
</evidence>
<keyword evidence="11" id="KW-0966">Cell projection</keyword>
<feature type="domain" description="Flagellar hook protein FlgE D2" evidence="9">
    <location>
        <begin position="672"/>
        <end position="794"/>
    </location>
</feature>